<reference evidence="4 5" key="1">
    <citation type="submission" date="2017-04" db="EMBL/GenBank/DDBJ databases">
        <title>Staphylococcus agnetis, a potential pathogen in the broiler production.</title>
        <authorList>
            <person name="Poulsen L."/>
        </authorList>
    </citation>
    <scope>NUCLEOTIDE SEQUENCE [LARGE SCALE GENOMIC DNA]</scope>
    <source>
        <strain evidence="4 5">723_310714_2_2_spleen</strain>
    </source>
</reference>
<feature type="transmembrane region" description="Helical" evidence="2">
    <location>
        <begin position="6"/>
        <end position="28"/>
    </location>
</feature>
<dbReference type="Gene3D" id="2.50.20.40">
    <property type="match status" value="1"/>
</dbReference>
<evidence type="ECO:0000256" key="2">
    <source>
        <dbReference type="SAM" id="Phobius"/>
    </source>
</evidence>
<comment type="caution">
    <text evidence="3">The sequence shown here is derived from an EMBL/GenBank/DDBJ whole genome shotgun (WGS) entry which is preliminary data.</text>
</comment>
<evidence type="ECO:0000313" key="4">
    <source>
        <dbReference type="EMBL" id="OTW30181.1"/>
    </source>
</evidence>
<dbReference type="Pfam" id="PF04507">
    <property type="entry name" value="DUF576"/>
    <property type="match status" value="1"/>
</dbReference>
<keyword evidence="2" id="KW-0812">Transmembrane</keyword>
<dbReference type="EMBL" id="NEFX01000024">
    <property type="protein sequence ID" value="OTW30181.1"/>
    <property type="molecule type" value="Genomic_DNA"/>
</dbReference>
<dbReference type="EMBL" id="WMFL01000013">
    <property type="protein sequence ID" value="NJI01376.1"/>
    <property type="molecule type" value="Genomic_DNA"/>
</dbReference>
<comment type="similarity">
    <text evidence="1">Belongs to the staphylococcal tandem lipoprotein family.</text>
</comment>
<evidence type="ECO:0000313" key="3">
    <source>
        <dbReference type="EMBL" id="NJI01376.1"/>
    </source>
</evidence>
<protein>
    <submittedName>
        <fullName evidence="3">Csa1 family protein</fullName>
    </submittedName>
</protein>
<organism evidence="3 6">
    <name type="scientific">Staphylococcus agnetis</name>
    <dbReference type="NCBI Taxonomy" id="985762"/>
    <lineage>
        <taxon>Bacteria</taxon>
        <taxon>Bacillati</taxon>
        <taxon>Bacillota</taxon>
        <taxon>Bacilli</taxon>
        <taxon>Bacillales</taxon>
        <taxon>Staphylococcaceae</taxon>
        <taxon>Staphylococcus</taxon>
    </lineage>
</organism>
<gene>
    <name evidence="4" type="ORF">B9M88_11400</name>
    <name evidence="3" type="ORF">GLV84_00550</name>
</gene>
<keyword evidence="2" id="KW-0472">Membrane</keyword>
<sequence length="262" mass="30822">MSTVKWLKYIVIGIIIIIIPIILLKFIWSNVETAENNFQNELSSQVQKQLDFYPTRRLETFFDREGQRDAFFSKDDKGTWVIRTSIYRKVNNGKTPIYESICLDVNRNNKTITGTYELDYRTGDDSFHTEKSKEVPIEYKGGQLRPTKKVPPEIEKNIKNVKLLIQHGEKIDIKKAKHVEFSGTEKNNNYKFNYDLPDNDPNLKLLSDWYQYKFNKSSQLEIDEIGNNDDKNKDVWHINYVGEDEATMSYNETIHFVRSKSN</sequence>
<reference evidence="3" key="2">
    <citation type="submission" date="2019-11" db="EMBL/GenBank/DDBJ databases">
        <title>Whole genome comparisons of Staphylococcus agnetis isolates from cattle and chickens.</title>
        <authorList>
            <person name="Rhoads D."/>
            <person name="Shwani A."/>
            <person name="Adkins P."/>
            <person name="Calcutt M."/>
            <person name="Middleton J."/>
        </authorList>
    </citation>
    <scope>NUCLEOTIDE SEQUENCE</scope>
    <source>
        <strain evidence="3">1387</strain>
    </source>
</reference>
<dbReference type="InterPro" id="IPR038641">
    <property type="entry name" value="Csa_sf"/>
</dbReference>
<evidence type="ECO:0000256" key="1">
    <source>
        <dbReference type="ARBA" id="ARBA00009715"/>
    </source>
</evidence>
<evidence type="ECO:0000313" key="5">
    <source>
        <dbReference type="Proteomes" id="UP000195208"/>
    </source>
</evidence>
<accession>A0A2T4MGT1</accession>
<dbReference type="AlphaFoldDB" id="A0A2T4MGT1"/>
<dbReference type="Proteomes" id="UP000646308">
    <property type="component" value="Unassembled WGS sequence"/>
</dbReference>
<dbReference type="Proteomes" id="UP000195208">
    <property type="component" value="Unassembled WGS sequence"/>
</dbReference>
<name>A0A2T4MGT1_9STAP</name>
<proteinExistence type="inferred from homology"/>
<keyword evidence="2" id="KW-1133">Transmembrane helix</keyword>
<keyword evidence="5" id="KW-1185">Reference proteome</keyword>
<dbReference type="InterPro" id="IPR007595">
    <property type="entry name" value="Csa"/>
</dbReference>
<evidence type="ECO:0000313" key="6">
    <source>
        <dbReference type="Proteomes" id="UP000646308"/>
    </source>
</evidence>